<dbReference type="EMBL" id="FO082264">
    <property type="protein sequence ID" value="CCO20058.1"/>
    <property type="molecule type" value="Genomic_DNA"/>
</dbReference>
<evidence type="ECO:0000313" key="2">
    <source>
        <dbReference type="EMBL" id="CCO20058.1"/>
    </source>
</evidence>
<protein>
    <submittedName>
        <fullName evidence="2">Uncharacterized protein</fullName>
    </submittedName>
</protein>
<dbReference type="KEGG" id="bpg:Bathy15g00400"/>
<dbReference type="GeneID" id="19011525"/>
<keyword evidence="3" id="KW-1185">Reference proteome</keyword>
<feature type="compositionally biased region" description="Low complexity" evidence="1">
    <location>
        <begin position="1"/>
        <end position="17"/>
    </location>
</feature>
<gene>
    <name evidence="2" type="ordered locus">Bathy15g00400</name>
</gene>
<feature type="compositionally biased region" description="Basic and acidic residues" evidence="1">
    <location>
        <begin position="96"/>
        <end position="115"/>
    </location>
</feature>
<feature type="compositionally biased region" description="Polar residues" evidence="1">
    <location>
        <begin position="63"/>
        <end position="80"/>
    </location>
</feature>
<dbReference type="AlphaFoldDB" id="K8FD25"/>
<evidence type="ECO:0000313" key="3">
    <source>
        <dbReference type="Proteomes" id="UP000198341"/>
    </source>
</evidence>
<dbReference type="RefSeq" id="XP_007508972.1">
    <property type="nucleotide sequence ID" value="XM_007508910.1"/>
</dbReference>
<accession>K8FD25</accession>
<sequence length="268" mass="29910">MSSSLTCSSSLSKSFSSAAVLTPRRRGLRRCNNSVGGGFFAAKTSSSTASSASTNDDETTTTGKQQEQGRNNKSNETQKTGRPKSPFYSQGKHQRRRDDKIIQLRRGEFKNREDPPPWETTWSVESRLMKIEGSLFEEEEKEEEIASCLIDIKGYAEPSGPHSFFLQAEITGHIRCHCDACDGKFNLPVKSGFKLFLDEHATAFGDVSGDLEIVPFPRSTEHVDLTSVARSWIEMNLKEEFLCDECGENDGVVETWSLDYDGEVKITK</sequence>
<dbReference type="Proteomes" id="UP000198341">
    <property type="component" value="Chromosome 15"/>
</dbReference>
<proteinExistence type="predicted"/>
<name>K8FD25_9CHLO</name>
<feature type="compositionally biased region" description="Low complexity" evidence="1">
    <location>
        <begin position="41"/>
        <end position="54"/>
    </location>
</feature>
<evidence type="ECO:0000256" key="1">
    <source>
        <dbReference type="SAM" id="MobiDB-lite"/>
    </source>
</evidence>
<reference evidence="2 3" key="1">
    <citation type="submission" date="2011-10" db="EMBL/GenBank/DDBJ databases">
        <authorList>
            <person name="Genoscope - CEA"/>
        </authorList>
    </citation>
    <scope>NUCLEOTIDE SEQUENCE [LARGE SCALE GENOMIC DNA]</scope>
    <source>
        <strain evidence="2 3">RCC 1105</strain>
    </source>
</reference>
<organism evidence="2 3">
    <name type="scientific">Bathycoccus prasinos</name>
    <dbReference type="NCBI Taxonomy" id="41875"/>
    <lineage>
        <taxon>Eukaryota</taxon>
        <taxon>Viridiplantae</taxon>
        <taxon>Chlorophyta</taxon>
        <taxon>Mamiellophyceae</taxon>
        <taxon>Mamiellales</taxon>
        <taxon>Bathycoccaceae</taxon>
        <taxon>Bathycoccus</taxon>
    </lineage>
</organism>
<feature type="region of interest" description="Disordered" evidence="1">
    <location>
        <begin position="1"/>
        <end position="120"/>
    </location>
</feature>